<keyword evidence="4" id="KW-1185">Reference proteome</keyword>
<dbReference type="InterPro" id="IPR036188">
    <property type="entry name" value="FAD/NAD-bd_sf"/>
</dbReference>
<comment type="caution">
    <text evidence="3">The sequence shown here is derived from an EMBL/GenBank/DDBJ whole genome shotgun (WGS) entry which is preliminary data.</text>
</comment>
<dbReference type="InterPro" id="IPR006076">
    <property type="entry name" value="FAD-dep_OxRdtase"/>
</dbReference>
<dbReference type="AlphaFoldDB" id="A0A2V3TVI3"/>
<sequence>MNADIIVVGGGVVGTALAYGFARQGLSVLVLDGEDGDMRAARANFGLVWVQGKGAKAPAYHDLTRQSANLWPTFLQELEGCVETRIDYARPGGLFYCLSDHEYEARDALNKRMHNQAEYADTRMVDRRELERMMPAVTFGSEVVGASYCLADGHANPLQLLAALQQAITALGSKLLFRSTVGSIRPEKTGFTVHATSGSFRAPKVVVAAGLATPLLTEPLGFTIPLRSERGQLLVTERLAPILPYPASGLRQTADGTVMIGATKEEATDRGVTVASATKLALRATRIIPALSAARLVRQWSGFRVMPPDGSPIYAQSERYPGLFAAACHSGVTLAAAHAAIVAPAMIAGRLSRDLAAFSNGRFDVQKCA</sequence>
<name>A0A2V3TVI3_9HYPH</name>
<feature type="domain" description="FAD dependent oxidoreductase" evidence="2">
    <location>
        <begin position="4"/>
        <end position="343"/>
    </location>
</feature>
<dbReference type="Proteomes" id="UP000248021">
    <property type="component" value="Unassembled WGS sequence"/>
</dbReference>
<dbReference type="GO" id="GO:0005737">
    <property type="term" value="C:cytoplasm"/>
    <property type="evidence" value="ECO:0007669"/>
    <property type="project" value="TreeGrafter"/>
</dbReference>
<evidence type="ECO:0000313" key="4">
    <source>
        <dbReference type="Proteomes" id="UP000248021"/>
    </source>
</evidence>
<dbReference type="SUPFAM" id="SSF54373">
    <property type="entry name" value="FAD-linked reductases, C-terminal domain"/>
    <property type="match status" value="1"/>
</dbReference>
<protein>
    <submittedName>
        <fullName evidence="3">Glycine/D-amino acid oxidase-like deaminating enzyme</fullName>
    </submittedName>
</protein>
<dbReference type="Gene3D" id="3.30.9.10">
    <property type="entry name" value="D-Amino Acid Oxidase, subunit A, domain 2"/>
    <property type="match status" value="1"/>
</dbReference>
<dbReference type="EMBL" id="QJJK01000015">
    <property type="protein sequence ID" value="PXW52818.1"/>
    <property type="molecule type" value="Genomic_DNA"/>
</dbReference>
<dbReference type="Gene3D" id="3.50.50.60">
    <property type="entry name" value="FAD/NAD(P)-binding domain"/>
    <property type="match status" value="1"/>
</dbReference>
<dbReference type="RefSeq" id="WP_110377807.1">
    <property type="nucleotide sequence ID" value="NZ_JAHBRY010000001.1"/>
</dbReference>
<evidence type="ECO:0000256" key="1">
    <source>
        <dbReference type="ARBA" id="ARBA00023002"/>
    </source>
</evidence>
<organism evidence="3 4">
    <name type="scientific">Chelatococcus asaccharovorans</name>
    <dbReference type="NCBI Taxonomy" id="28210"/>
    <lineage>
        <taxon>Bacteria</taxon>
        <taxon>Pseudomonadati</taxon>
        <taxon>Pseudomonadota</taxon>
        <taxon>Alphaproteobacteria</taxon>
        <taxon>Hyphomicrobiales</taxon>
        <taxon>Chelatococcaceae</taxon>
        <taxon>Chelatococcus</taxon>
    </lineage>
</organism>
<evidence type="ECO:0000313" key="3">
    <source>
        <dbReference type="EMBL" id="PXW52818.1"/>
    </source>
</evidence>
<accession>A0A2V3TVI3</accession>
<reference evidence="3 4" key="1">
    <citation type="submission" date="2018-05" db="EMBL/GenBank/DDBJ databases">
        <title>Genomic Encyclopedia of Type Strains, Phase IV (KMG-IV): sequencing the most valuable type-strain genomes for metagenomic binning, comparative biology and taxonomic classification.</title>
        <authorList>
            <person name="Goeker M."/>
        </authorList>
    </citation>
    <scope>NUCLEOTIDE SEQUENCE [LARGE SCALE GENOMIC DNA]</scope>
    <source>
        <strain evidence="3 4">DSM 6462</strain>
    </source>
</reference>
<dbReference type="GO" id="GO:0016491">
    <property type="term" value="F:oxidoreductase activity"/>
    <property type="evidence" value="ECO:0007669"/>
    <property type="project" value="UniProtKB-KW"/>
</dbReference>
<proteinExistence type="predicted"/>
<dbReference type="Pfam" id="PF01266">
    <property type="entry name" value="DAO"/>
    <property type="match status" value="1"/>
</dbReference>
<gene>
    <name evidence="3" type="ORF">C7450_11517</name>
</gene>
<dbReference type="SUPFAM" id="SSF51905">
    <property type="entry name" value="FAD/NAD(P)-binding domain"/>
    <property type="match status" value="1"/>
</dbReference>
<keyword evidence="1" id="KW-0560">Oxidoreductase</keyword>
<dbReference type="OrthoDB" id="9805337at2"/>
<evidence type="ECO:0000259" key="2">
    <source>
        <dbReference type="Pfam" id="PF01266"/>
    </source>
</evidence>
<dbReference type="PANTHER" id="PTHR13847">
    <property type="entry name" value="SARCOSINE DEHYDROGENASE-RELATED"/>
    <property type="match status" value="1"/>
</dbReference>